<gene>
    <name evidence="1" type="ORF">TCNE_LOCUS14882</name>
</gene>
<name>A0A183V2B2_TOXCA</name>
<organism evidence="2 3">
    <name type="scientific">Toxocara canis</name>
    <name type="common">Canine roundworm</name>
    <dbReference type="NCBI Taxonomy" id="6265"/>
    <lineage>
        <taxon>Eukaryota</taxon>
        <taxon>Metazoa</taxon>
        <taxon>Ecdysozoa</taxon>
        <taxon>Nematoda</taxon>
        <taxon>Chromadorea</taxon>
        <taxon>Rhabditida</taxon>
        <taxon>Spirurina</taxon>
        <taxon>Ascaridomorpha</taxon>
        <taxon>Ascaridoidea</taxon>
        <taxon>Toxocaridae</taxon>
        <taxon>Toxocara</taxon>
    </lineage>
</organism>
<reference evidence="1 2" key="2">
    <citation type="submission" date="2018-11" db="EMBL/GenBank/DDBJ databases">
        <authorList>
            <consortium name="Pathogen Informatics"/>
        </authorList>
    </citation>
    <scope>NUCLEOTIDE SEQUENCE [LARGE SCALE GENOMIC DNA]</scope>
</reference>
<protein>
    <submittedName>
        <fullName evidence="3">Phage tail protein</fullName>
    </submittedName>
</protein>
<reference evidence="3" key="1">
    <citation type="submission" date="2016-06" db="UniProtKB">
        <authorList>
            <consortium name="WormBaseParasite"/>
        </authorList>
    </citation>
    <scope>IDENTIFICATION</scope>
</reference>
<dbReference type="WBParaSite" id="TCNE_0001488201-mRNA-1">
    <property type="protein sequence ID" value="TCNE_0001488201-mRNA-1"/>
    <property type="gene ID" value="TCNE_0001488201"/>
</dbReference>
<dbReference type="Proteomes" id="UP000050794">
    <property type="component" value="Unassembled WGS sequence"/>
</dbReference>
<evidence type="ECO:0000313" key="3">
    <source>
        <dbReference type="WBParaSite" id="TCNE_0001488201-mRNA-1"/>
    </source>
</evidence>
<evidence type="ECO:0000313" key="1">
    <source>
        <dbReference type="EMBL" id="VDM46203.1"/>
    </source>
</evidence>
<dbReference type="EMBL" id="UYWY01022506">
    <property type="protein sequence ID" value="VDM46203.1"/>
    <property type="molecule type" value="Genomic_DNA"/>
</dbReference>
<proteinExistence type="predicted"/>
<keyword evidence="2" id="KW-1185">Reference proteome</keyword>
<evidence type="ECO:0000313" key="2">
    <source>
        <dbReference type="Proteomes" id="UP000050794"/>
    </source>
</evidence>
<dbReference type="AlphaFoldDB" id="A0A183V2B2"/>
<accession>A0A183V2B2</accession>
<sequence length="67" mass="7274">MPIDTFMTVDPLAPVDMTPADMLALVDILAPVDMLTSVDKILNSHCAAVAYLRCLLRVGKVVFKIVT</sequence>